<dbReference type="Proteomes" id="UP001469553">
    <property type="component" value="Unassembled WGS sequence"/>
</dbReference>
<evidence type="ECO:0000256" key="2">
    <source>
        <dbReference type="ARBA" id="ARBA00022692"/>
    </source>
</evidence>
<comment type="caution">
    <text evidence="7">The sequence shown here is derived from an EMBL/GenBank/DDBJ whole genome shotgun (WGS) entry which is preliminary data.</text>
</comment>
<dbReference type="PRINTS" id="PR00593">
    <property type="entry name" value="MTABOTROPICR"/>
</dbReference>
<reference evidence="7 8" key="1">
    <citation type="submission" date="2021-06" db="EMBL/GenBank/DDBJ databases">
        <authorList>
            <person name="Palmer J.M."/>
        </authorList>
    </citation>
    <scope>NUCLEOTIDE SEQUENCE [LARGE SCALE GENOMIC DNA]</scope>
    <source>
        <strain evidence="7 8">AS_MEX2019</strain>
        <tissue evidence="7">Muscle</tissue>
    </source>
</reference>
<feature type="domain" description="Receptor ligand binding region" evidence="6">
    <location>
        <begin position="34"/>
        <end position="132"/>
    </location>
</feature>
<dbReference type="SUPFAM" id="SSF53822">
    <property type="entry name" value="Periplasmic binding protein-like I"/>
    <property type="match status" value="1"/>
</dbReference>
<evidence type="ECO:0000256" key="5">
    <source>
        <dbReference type="ARBA" id="ARBA00023180"/>
    </source>
</evidence>
<evidence type="ECO:0000256" key="3">
    <source>
        <dbReference type="ARBA" id="ARBA00022989"/>
    </source>
</evidence>
<gene>
    <name evidence="7" type="ORF">AMECASPLE_016464</name>
</gene>
<sequence length="174" mass="19484">MSGSSFLLLPSYFFNLQPVEQTLVLNLIGIFLQGGICIAQSLKIPHNHKPSDFDKIIRQLLDTLYARAVVLFASDEDIRGILNATKRAEQVGHFLWIGSDSWGSKNSPIHQLEEAAVGAITILPKRATISEYNVRSVQVCLVLFWSSDCRESIRETAWGKKLSLWRLVLTNSAL</sequence>
<evidence type="ECO:0000259" key="6">
    <source>
        <dbReference type="Pfam" id="PF01094"/>
    </source>
</evidence>
<dbReference type="EMBL" id="JAHRIP010085838">
    <property type="protein sequence ID" value="MEQ2314879.1"/>
    <property type="molecule type" value="Genomic_DNA"/>
</dbReference>
<proteinExistence type="predicted"/>
<dbReference type="InterPro" id="IPR028082">
    <property type="entry name" value="Peripla_BP_I"/>
</dbReference>
<dbReference type="InterPro" id="IPR050726">
    <property type="entry name" value="mGluR"/>
</dbReference>
<dbReference type="Gene3D" id="3.40.50.2300">
    <property type="match status" value="1"/>
</dbReference>
<dbReference type="PANTHER" id="PTHR24060">
    <property type="entry name" value="METABOTROPIC GLUTAMATE RECEPTOR"/>
    <property type="match status" value="1"/>
</dbReference>
<evidence type="ECO:0000313" key="7">
    <source>
        <dbReference type="EMBL" id="MEQ2314879.1"/>
    </source>
</evidence>
<keyword evidence="5" id="KW-0325">Glycoprotein</keyword>
<evidence type="ECO:0000256" key="4">
    <source>
        <dbReference type="ARBA" id="ARBA00023136"/>
    </source>
</evidence>
<protein>
    <recommendedName>
        <fullName evidence="6">Receptor ligand binding region domain-containing protein</fullName>
    </recommendedName>
</protein>
<keyword evidence="4" id="KW-0472">Membrane</keyword>
<accession>A0ABV1A8M3</accession>
<dbReference type="InterPro" id="IPR001828">
    <property type="entry name" value="ANF_lig-bd_rcpt"/>
</dbReference>
<dbReference type="Pfam" id="PF01094">
    <property type="entry name" value="ANF_receptor"/>
    <property type="match status" value="1"/>
</dbReference>
<keyword evidence="3" id="KW-1133">Transmembrane helix</keyword>
<dbReference type="InterPro" id="IPR000162">
    <property type="entry name" value="GPCR_3_mtglu_rcpt"/>
</dbReference>
<organism evidence="7 8">
    <name type="scientific">Ameca splendens</name>
    <dbReference type="NCBI Taxonomy" id="208324"/>
    <lineage>
        <taxon>Eukaryota</taxon>
        <taxon>Metazoa</taxon>
        <taxon>Chordata</taxon>
        <taxon>Craniata</taxon>
        <taxon>Vertebrata</taxon>
        <taxon>Euteleostomi</taxon>
        <taxon>Actinopterygii</taxon>
        <taxon>Neopterygii</taxon>
        <taxon>Teleostei</taxon>
        <taxon>Neoteleostei</taxon>
        <taxon>Acanthomorphata</taxon>
        <taxon>Ovalentaria</taxon>
        <taxon>Atherinomorphae</taxon>
        <taxon>Cyprinodontiformes</taxon>
        <taxon>Goodeidae</taxon>
        <taxon>Ameca</taxon>
    </lineage>
</organism>
<evidence type="ECO:0000256" key="1">
    <source>
        <dbReference type="ARBA" id="ARBA00004370"/>
    </source>
</evidence>
<name>A0ABV1A8M3_9TELE</name>
<keyword evidence="8" id="KW-1185">Reference proteome</keyword>
<comment type="subcellular location">
    <subcellularLocation>
        <location evidence="1">Membrane</location>
    </subcellularLocation>
</comment>
<evidence type="ECO:0000313" key="8">
    <source>
        <dbReference type="Proteomes" id="UP001469553"/>
    </source>
</evidence>
<keyword evidence="2" id="KW-0812">Transmembrane</keyword>